<dbReference type="STRING" id="46914.JP75_22130"/>
<dbReference type="InterPro" id="IPR056935">
    <property type="entry name" value="Rv0428c-like_C"/>
</dbReference>
<gene>
    <name evidence="4" type="ORF">JP75_22130</name>
</gene>
<dbReference type="AlphaFoldDB" id="A0A087LXB9"/>
<keyword evidence="5" id="KW-1185">Reference proteome</keyword>
<dbReference type="RefSeq" id="WP_035086783.1">
    <property type="nucleotide sequence ID" value="NZ_JQGC01000028.1"/>
</dbReference>
<organism evidence="4 5">
    <name type="scientific">Devosia riboflavina</name>
    <dbReference type="NCBI Taxonomy" id="46914"/>
    <lineage>
        <taxon>Bacteria</taxon>
        <taxon>Pseudomonadati</taxon>
        <taxon>Pseudomonadota</taxon>
        <taxon>Alphaproteobacteria</taxon>
        <taxon>Hyphomicrobiales</taxon>
        <taxon>Devosiaceae</taxon>
        <taxon>Devosia</taxon>
    </lineage>
</organism>
<evidence type="ECO:0000256" key="2">
    <source>
        <dbReference type="ARBA" id="ARBA00023315"/>
    </source>
</evidence>
<keyword evidence="1" id="KW-0808">Transferase</keyword>
<evidence type="ECO:0000259" key="3">
    <source>
        <dbReference type="PROSITE" id="PS51186"/>
    </source>
</evidence>
<dbReference type="Proteomes" id="UP000028981">
    <property type="component" value="Unassembled WGS sequence"/>
</dbReference>
<dbReference type="CDD" id="cd04301">
    <property type="entry name" value="NAT_SF"/>
    <property type="match status" value="1"/>
</dbReference>
<dbReference type="Gene3D" id="3.40.630.30">
    <property type="match status" value="1"/>
</dbReference>
<evidence type="ECO:0000313" key="5">
    <source>
        <dbReference type="Proteomes" id="UP000028981"/>
    </source>
</evidence>
<dbReference type="InterPro" id="IPR050832">
    <property type="entry name" value="Bact_Acetyltransf"/>
</dbReference>
<dbReference type="Pfam" id="PF24553">
    <property type="entry name" value="Rv0428c_C"/>
    <property type="match status" value="1"/>
</dbReference>
<evidence type="ECO:0000256" key="1">
    <source>
        <dbReference type="ARBA" id="ARBA00022679"/>
    </source>
</evidence>
<dbReference type="InterPro" id="IPR016181">
    <property type="entry name" value="Acyl_CoA_acyltransferase"/>
</dbReference>
<sequence>MPEQAISLPDVETFERAGLEAWPGIEVKWDGNWVRRAAGGYTKRANSAQCFDPNDDEDVEDRIIGASSWLVVRGVKPVFRITPLSAPALNEALDDAGWDEIDQSHLYAMKLEAQEPDAQGKLLPLLDPAFLAAQQKLQGHDDAMMVRMKALLAVMSVPATGIVIERDGEPVASGLMAISNGIVITGNVITDPSRRRQGLAAAMMRTGLNWAHEKGATIAALNVQADNPAAKALYSGLGYQHQYDYSYRIPGAPK</sequence>
<accession>A0A087LXB9</accession>
<reference evidence="4 5" key="1">
    <citation type="submission" date="2014-08" db="EMBL/GenBank/DDBJ databases">
        <authorList>
            <person name="Hassan Y.I."/>
            <person name="Lepp D."/>
            <person name="Zhou T."/>
        </authorList>
    </citation>
    <scope>NUCLEOTIDE SEQUENCE [LARGE SCALE GENOMIC DNA]</scope>
    <source>
        <strain evidence="4 5">IFO13584</strain>
    </source>
</reference>
<dbReference type="PANTHER" id="PTHR43877">
    <property type="entry name" value="AMINOALKYLPHOSPHONATE N-ACETYLTRANSFERASE-RELATED-RELATED"/>
    <property type="match status" value="1"/>
</dbReference>
<dbReference type="EMBL" id="JQGC01000028">
    <property type="protein sequence ID" value="KFL29272.1"/>
    <property type="molecule type" value="Genomic_DNA"/>
</dbReference>
<dbReference type="PANTHER" id="PTHR43877:SF1">
    <property type="entry name" value="ACETYLTRANSFERASE"/>
    <property type="match status" value="1"/>
</dbReference>
<dbReference type="GO" id="GO:0016747">
    <property type="term" value="F:acyltransferase activity, transferring groups other than amino-acyl groups"/>
    <property type="evidence" value="ECO:0007669"/>
    <property type="project" value="InterPro"/>
</dbReference>
<comment type="caution">
    <text evidence="4">The sequence shown here is derived from an EMBL/GenBank/DDBJ whole genome shotgun (WGS) entry which is preliminary data.</text>
</comment>
<dbReference type="InterPro" id="IPR000182">
    <property type="entry name" value="GNAT_dom"/>
</dbReference>
<protein>
    <recommendedName>
        <fullName evidence="3">N-acetyltransferase domain-containing protein</fullName>
    </recommendedName>
</protein>
<keyword evidence="2" id="KW-0012">Acyltransferase</keyword>
<evidence type="ECO:0000313" key="4">
    <source>
        <dbReference type="EMBL" id="KFL29272.1"/>
    </source>
</evidence>
<dbReference type="PROSITE" id="PS51186">
    <property type="entry name" value="GNAT"/>
    <property type="match status" value="1"/>
</dbReference>
<feature type="domain" description="N-acetyltransferase" evidence="3">
    <location>
        <begin position="109"/>
        <end position="254"/>
    </location>
</feature>
<name>A0A087LXB9_9HYPH</name>
<dbReference type="OrthoDB" id="9775595at2"/>
<proteinExistence type="predicted"/>
<dbReference type="SUPFAM" id="SSF55729">
    <property type="entry name" value="Acyl-CoA N-acyltransferases (Nat)"/>
    <property type="match status" value="1"/>
</dbReference>